<keyword evidence="3" id="KW-0413">Isomerase</keyword>
<dbReference type="InterPro" id="IPR010872">
    <property type="entry name" value="MDMPI_C-term_domain"/>
</dbReference>
<gene>
    <name evidence="3" type="ORF">GCM10009830_47060</name>
</gene>
<keyword evidence="4" id="KW-1185">Reference proteome</keyword>
<dbReference type="InterPro" id="IPR024344">
    <property type="entry name" value="MDMPI_metal-binding"/>
</dbReference>
<name>A0ABN2HUM3_9ACTN</name>
<reference evidence="3 4" key="1">
    <citation type="journal article" date="2019" name="Int. J. Syst. Evol. Microbiol.">
        <title>The Global Catalogue of Microorganisms (GCM) 10K type strain sequencing project: providing services to taxonomists for standard genome sequencing and annotation.</title>
        <authorList>
            <consortium name="The Broad Institute Genomics Platform"/>
            <consortium name="The Broad Institute Genome Sequencing Center for Infectious Disease"/>
            <person name="Wu L."/>
            <person name="Ma J."/>
        </authorList>
    </citation>
    <scope>NUCLEOTIDE SEQUENCE [LARGE SCALE GENOMIC DNA]</scope>
    <source>
        <strain evidence="3 4">JCM 16001</strain>
    </source>
</reference>
<accession>A0ABN2HUM3</accession>
<evidence type="ECO:0000259" key="2">
    <source>
        <dbReference type="Pfam" id="PF11716"/>
    </source>
</evidence>
<evidence type="ECO:0000313" key="4">
    <source>
        <dbReference type="Proteomes" id="UP001499851"/>
    </source>
</evidence>
<evidence type="ECO:0000259" key="1">
    <source>
        <dbReference type="Pfam" id="PF07398"/>
    </source>
</evidence>
<feature type="domain" description="MDMPI C-terminal" evidence="1">
    <location>
        <begin position="141"/>
        <end position="239"/>
    </location>
</feature>
<comment type="caution">
    <text evidence="3">The sequence shown here is derived from an EMBL/GenBank/DDBJ whole genome shotgun (WGS) entry which is preliminary data.</text>
</comment>
<dbReference type="GO" id="GO:0016853">
    <property type="term" value="F:isomerase activity"/>
    <property type="evidence" value="ECO:0007669"/>
    <property type="project" value="UniProtKB-KW"/>
</dbReference>
<dbReference type="NCBIfam" id="TIGR03083">
    <property type="entry name" value="maleylpyruvate isomerase family mycothiol-dependent enzyme"/>
    <property type="match status" value="1"/>
</dbReference>
<dbReference type="InterPro" id="IPR034660">
    <property type="entry name" value="DinB/YfiT-like"/>
</dbReference>
<dbReference type="InterPro" id="IPR017517">
    <property type="entry name" value="Maleyloyr_isom"/>
</dbReference>
<dbReference type="PANTHER" id="PTHR40758:SF1">
    <property type="entry name" value="CONSERVED PROTEIN"/>
    <property type="match status" value="1"/>
</dbReference>
<evidence type="ECO:0000313" key="3">
    <source>
        <dbReference type="EMBL" id="GAA1693844.1"/>
    </source>
</evidence>
<dbReference type="Pfam" id="PF11716">
    <property type="entry name" value="MDMPI_N"/>
    <property type="match status" value="1"/>
</dbReference>
<dbReference type="Proteomes" id="UP001499851">
    <property type="component" value="Unassembled WGS sequence"/>
</dbReference>
<dbReference type="RefSeq" id="WP_344492098.1">
    <property type="nucleotide sequence ID" value="NZ_BAAAQF010000029.1"/>
</dbReference>
<dbReference type="SUPFAM" id="SSF109854">
    <property type="entry name" value="DinB/YfiT-like putative metalloenzymes"/>
    <property type="match status" value="1"/>
</dbReference>
<protein>
    <submittedName>
        <fullName evidence="3">Maleylpyruvate isomerase family mycothiol-dependent enzyme</fullName>
    </submittedName>
</protein>
<feature type="domain" description="Mycothiol-dependent maleylpyruvate isomerase metal-binding" evidence="2">
    <location>
        <begin position="9"/>
        <end position="126"/>
    </location>
</feature>
<proteinExistence type="predicted"/>
<sequence>MDFPDLQAHLIAEAAAFRAAALAAAPDATVPSCPEWTATDLLDHVTEVYDHKLLSMRLFREPAEADRIERAGAAAERFDAALAELLAEFDDRGPESLSHTWYGPDQTVGFWIRRMAQETLVHRVDAELAAGRPVGPVDDALALDGIDEMFTVMLSWGSRAYRDWVADDVNANLGLELGVRAGKQEWTVIVSVAGIDIADGITAGASATVEGTPAEVLLWLWRRLPAGSLAVDGDRAAADALYDLVERFAQ</sequence>
<dbReference type="Pfam" id="PF07398">
    <property type="entry name" value="MDMPI_C"/>
    <property type="match status" value="1"/>
</dbReference>
<organism evidence="3 4">
    <name type="scientific">Glycomyces endophyticus</name>
    <dbReference type="NCBI Taxonomy" id="480996"/>
    <lineage>
        <taxon>Bacteria</taxon>
        <taxon>Bacillati</taxon>
        <taxon>Actinomycetota</taxon>
        <taxon>Actinomycetes</taxon>
        <taxon>Glycomycetales</taxon>
        <taxon>Glycomycetaceae</taxon>
        <taxon>Glycomyces</taxon>
    </lineage>
</organism>
<dbReference type="EMBL" id="BAAAQF010000029">
    <property type="protein sequence ID" value="GAA1693844.1"/>
    <property type="molecule type" value="Genomic_DNA"/>
</dbReference>
<dbReference type="PANTHER" id="PTHR40758">
    <property type="entry name" value="CONSERVED PROTEIN"/>
    <property type="match status" value="1"/>
</dbReference>